<dbReference type="Proteomes" id="UP000194474">
    <property type="component" value="Unassembled WGS sequence"/>
</dbReference>
<accession>A0A1Y6G9W0</accession>
<organism evidence="6 7">
    <name type="scientific">Devosia lucknowensis</name>
    <dbReference type="NCBI Taxonomy" id="1096929"/>
    <lineage>
        <taxon>Bacteria</taxon>
        <taxon>Pseudomonadati</taxon>
        <taxon>Pseudomonadota</taxon>
        <taxon>Alphaproteobacteria</taxon>
        <taxon>Hyphomicrobiales</taxon>
        <taxon>Devosiaceae</taxon>
        <taxon>Devosia</taxon>
    </lineage>
</organism>
<keyword evidence="2" id="KW-0805">Transcription regulation</keyword>
<feature type="modified residue" description="4-aspartylphosphate" evidence="4">
    <location>
        <position position="59"/>
    </location>
</feature>
<dbReference type="GO" id="GO:0000160">
    <property type="term" value="P:phosphorelay signal transduction system"/>
    <property type="evidence" value="ECO:0007669"/>
    <property type="project" value="InterPro"/>
</dbReference>
<name>A0A1Y6G9W0_9HYPH</name>
<reference evidence="7" key="1">
    <citation type="submission" date="2017-04" db="EMBL/GenBank/DDBJ databases">
        <authorList>
            <person name="Varghese N."/>
            <person name="Submissions S."/>
        </authorList>
    </citation>
    <scope>NUCLEOTIDE SEQUENCE [LARGE SCALE GENOMIC DNA]</scope>
</reference>
<keyword evidence="1 4" id="KW-0597">Phosphoprotein</keyword>
<protein>
    <submittedName>
        <fullName evidence="6">Response regulator receiver domain-containing protein</fullName>
    </submittedName>
</protein>
<evidence type="ECO:0000256" key="1">
    <source>
        <dbReference type="ARBA" id="ARBA00022553"/>
    </source>
</evidence>
<gene>
    <name evidence="6" type="ORF">SAMN06295905_2776</name>
</gene>
<dbReference type="SUPFAM" id="SSF52172">
    <property type="entry name" value="CheY-like"/>
    <property type="match status" value="1"/>
</dbReference>
<feature type="domain" description="Response regulatory" evidence="5">
    <location>
        <begin position="8"/>
        <end position="123"/>
    </location>
</feature>
<evidence type="ECO:0000256" key="2">
    <source>
        <dbReference type="ARBA" id="ARBA00023015"/>
    </source>
</evidence>
<sequence>MSDDYTPYALVADDDPLIRMDASDILQDAGFRVHEAANYGQAMAILVAAYDSIQLLFTDVQMPPGEKNGFDLAQQCSQNWPHINILVASGMIEPEADDLPDGAVFVRKPFSADVVYDHLQKVLPDGAKPEPLKRRSA</sequence>
<dbReference type="RefSeq" id="WP_086471158.1">
    <property type="nucleotide sequence ID" value="NZ_FXWK01000002.1"/>
</dbReference>
<dbReference type="OrthoDB" id="9784719at2"/>
<dbReference type="EMBL" id="FXWK01000002">
    <property type="protein sequence ID" value="SMQ85498.1"/>
    <property type="molecule type" value="Genomic_DNA"/>
</dbReference>
<dbReference type="Pfam" id="PF00072">
    <property type="entry name" value="Response_reg"/>
    <property type="match status" value="1"/>
</dbReference>
<dbReference type="SMART" id="SM00448">
    <property type="entry name" value="REC"/>
    <property type="match status" value="1"/>
</dbReference>
<dbReference type="PANTHER" id="PTHR44591">
    <property type="entry name" value="STRESS RESPONSE REGULATOR PROTEIN 1"/>
    <property type="match status" value="1"/>
</dbReference>
<keyword evidence="7" id="KW-1185">Reference proteome</keyword>
<keyword evidence="3" id="KW-0804">Transcription</keyword>
<evidence type="ECO:0000313" key="6">
    <source>
        <dbReference type="EMBL" id="SMQ85498.1"/>
    </source>
</evidence>
<evidence type="ECO:0000313" key="7">
    <source>
        <dbReference type="Proteomes" id="UP000194474"/>
    </source>
</evidence>
<evidence type="ECO:0000256" key="4">
    <source>
        <dbReference type="PROSITE-ProRule" id="PRU00169"/>
    </source>
</evidence>
<dbReference type="InterPro" id="IPR011006">
    <property type="entry name" value="CheY-like_superfamily"/>
</dbReference>
<dbReference type="InterPro" id="IPR050595">
    <property type="entry name" value="Bact_response_regulator"/>
</dbReference>
<dbReference type="AlphaFoldDB" id="A0A1Y6G9W0"/>
<dbReference type="Gene3D" id="3.40.50.2300">
    <property type="match status" value="1"/>
</dbReference>
<evidence type="ECO:0000256" key="3">
    <source>
        <dbReference type="ARBA" id="ARBA00023163"/>
    </source>
</evidence>
<dbReference type="PANTHER" id="PTHR44591:SF3">
    <property type="entry name" value="RESPONSE REGULATORY DOMAIN-CONTAINING PROTEIN"/>
    <property type="match status" value="1"/>
</dbReference>
<dbReference type="PROSITE" id="PS50110">
    <property type="entry name" value="RESPONSE_REGULATORY"/>
    <property type="match status" value="1"/>
</dbReference>
<evidence type="ECO:0000259" key="5">
    <source>
        <dbReference type="PROSITE" id="PS50110"/>
    </source>
</evidence>
<dbReference type="InterPro" id="IPR001789">
    <property type="entry name" value="Sig_transdc_resp-reg_receiver"/>
</dbReference>
<proteinExistence type="predicted"/>